<evidence type="ECO:0000313" key="3">
    <source>
        <dbReference type="Proteomes" id="UP001044222"/>
    </source>
</evidence>
<sequence length="71" mass="7624">MAEQTVAGRPGRGHTWRRGQKDWTDLDTDGTGPLCDTSSTTAPPHGILGSGHLNTGSWMSPGHGLRHVDYK</sequence>
<keyword evidence="3" id="KW-1185">Reference proteome</keyword>
<comment type="caution">
    <text evidence="2">The sequence shown here is derived from an EMBL/GenBank/DDBJ whole genome shotgun (WGS) entry which is preliminary data.</text>
</comment>
<accession>A0A9D3RVG0</accession>
<gene>
    <name evidence="2" type="ORF">ANANG_G00163780</name>
</gene>
<reference evidence="2" key="1">
    <citation type="submission" date="2021-01" db="EMBL/GenBank/DDBJ databases">
        <title>A chromosome-scale assembly of European eel, Anguilla anguilla.</title>
        <authorList>
            <person name="Henkel C."/>
            <person name="Jong-Raadsen S.A."/>
            <person name="Dufour S."/>
            <person name="Weltzien F.-A."/>
            <person name="Palstra A.P."/>
            <person name="Pelster B."/>
            <person name="Spaink H.P."/>
            <person name="Van Den Thillart G.E."/>
            <person name="Jansen H."/>
            <person name="Zahm M."/>
            <person name="Klopp C."/>
            <person name="Cedric C."/>
            <person name="Louis A."/>
            <person name="Berthelot C."/>
            <person name="Parey E."/>
            <person name="Roest Crollius H."/>
            <person name="Montfort J."/>
            <person name="Robinson-Rechavi M."/>
            <person name="Bucao C."/>
            <person name="Bouchez O."/>
            <person name="Gislard M."/>
            <person name="Lluch J."/>
            <person name="Milhes M."/>
            <person name="Lampietro C."/>
            <person name="Lopez Roques C."/>
            <person name="Donnadieu C."/>
            <person name="Braasch I."/>
            <person name="Desvignes T."/>
            <person name="Postlethwait J."/>
            <person name="Bobe J."/>
            <person name="Guiguen Y."/>
            <person name="Dirks R."/>
        </authorList>
    </citation>
    <scope>NUCLEOTIDE SEQUENCE</scope>
    <source>
        <strain evidence="2">Tag_6206</strain>
        <tissue evidence="2">Liver</tissue>
    </source>
</reference>
<protein>
    <submittedName>
        <fullName evidence="2">Uncharacterized protein</fullName>
    </submittedName>
</protein>
<organism evidence="2 3">
    <name type="scientific">Anguilla anguilla</name>
    <name type="common">European freshwater eel</name>
    <name type="synonym">Muraena anguilla</name>
    <dbReference type="NCBI Taxonomy" id="7936"/>
    <lineage>
        <taxon>Eukaryota</taxon>
        <taxon>Metazoa</taxon>
        <taxon>Chordata</taxon>
        <taxon>Craniata</taxon>
        <taxon>Vertebrata</taxon>
        <taxon>Euteleostomi</taxon>
        <taxon>Actinopterygii</taxon>
        <taxon>Neopterygii</taxon>
        <taxon>Teleostei</taxon>
        <taxon>Anguilliformes</taxon>
        <taxon>Anguillidae</taxon>
        <taxon>Anguilla</taxon>
    </lineage>
</organism>
<feature type="region of interest" description="Disordered" evidence="1">
    <location>
        <begin position="1"/>
        <end position="71"/>
    </location>
</feature>
<evidence type="ECO:0000313" key="2">
    <source>
        <dbReference type="EMBL" id="KAG5844560.1"/>
    </source>
</evidence>
<dbReference type="EMBL" id="JAFIRN010000008">
    <property type="protein sequence ID" value="KAG5844560.1"/>
    <property type="molecule type" value="Genomic_DNA"/>
</dbReference>
<evidence type="ECO:0000256" key="1">
    <source>
        <dbReference type="SAM" id="MobiDB-lite"/>
    </source>
</evidence>
<name>A0A9D3RVG0_ANGAN</name>
<proteinExistence type="predicted"/>
<dbReference type="Proteomes" id="UP001044222">
    <property type="component" value="Chromosome 8"/>
</dbReference>
<dbReference type="AlphaFoldDB" id="A0A9D3RVG0"/>